<evidence type="ECO:0008006" key="4">
    <source>
        <dbReference type="Google" id="ProtNLM"/>
    </source>
</evidence>
<sequence>MRYWAWLSSLLFAGIVQAAALPNFHAEYDVHALGMALGTSTQQFHCQADGVCTLTACTEPQGLARLFTSEHFLEQSALKQTPHNLVWERYRKQKFDGDRLVKTVTLLRQPDGSVLYTEKKRTYPQRDHLFDMLTLPLYLAWLHQNNQPLPMELYLQDNNWQDRIQWQVRAVPDTVVLSDDDREVKALRYEGDLLHARITLWLVPTFHHLPGRVEVVNKEKQKTIVLQLRKEPQTP</sequence>
<evidence type="ECO:0000313" key="3">
    <source>
        <dbReference type="Proteomes" id="UP000198461"/>
    </source>
</evidence>
<dbReference type="Proteomes" id="UP000198461">
    <property type="component" value="Unassembled WGS sequence"/>
</dbReference>
<feature type="signal peptide" evidence="1">
    <location>
        <begin position="1"/>
        <end position="18"/>
    </location>
</feature>
<feature type="chain" id="PRO_5009935810" description="DUF3108 domain-containing protein" evidence="1">
    <location>
        <begin position="19"/>
        <end position="235"/>
    </location>
</feature>
<reference evidence="2 3" key="1">
    <citation type="submission" date="2016-11" db="EMBL/GenBank/DDBJ databases">
        <authorList>
            <person name="Jaros S."/>
            <person name="Januszkiewicz K."/>
            <person name="Wedrychowicz H."/>
        </authorList>
    </citation>
    <scope>NUCLEOTIDE SEQUENCE [LARGE SCALE GENOMIC DNA]</scope>
    <source>
        <strain evidence="2 3">DSM 17737</strain>
    </source>
</reference>
<gene>
    <name evidence="2" type="ORF">SAMN05443662_0879</name>
</gene>
<accession>A0A1N6F238</accession>
<keyword evidence="1" id="KW-0732">Signal</keyword>
<dbReference type="AlphaFoldDB" id="A0A1N6F238"/>
<dbReference type="STRING" id="364032.SAMN05443662_0879"/>
<evidence type="ECO:0000256" key="1">
    <source>
        <dbReference type="SAM" id="SignalP"/>
    </source>
</evidence>
<organism evidence="2 3">
    <name type="scientific">Sulfurivirga caldicuralii</name>
    <dbReference type="NCBI Taxonomy" id="364032"/>
    <lineage>
        <taxon>Bacteria</taxon>
        <taxon>Pseudomonadati</taxon>
        <taxon>Pseudomonadota</taxon>
        <taxon>Gammaproteobacteria</taxon>
        <taxon>Thiotrichales</taxon>
        <taxon>Piscirickettsiaceae</taxon>
        <taxon>Sulfurivirga</taxon>
    </lineage>
</organism>
<keyword evidence="3" id="KW-1185">Reference proteome</keyword>
<dbReference type="EMBL" id="FSRE01000002">
    <property type="protein sequence ID" value="SIN89287.1"/>
    <property type="molecule type" value="Genomic_DNA"/>
</dbReference>
<proteinExistence type="predicted"/>
<dbReference type="OrthoDB" id="5615141at2"/>
<evidence type="ECO:0000313" key="2">
    <source>
        <dbReference type="EMBL" id="SIN89287.1"/>
    </source>
</evidence>
<name>A0A1N6F238_9GAMM</name>
<dbReference type="RefSeq" id="WP_074201168.1">
    <property type="nucleotide sequence ID" value="NZ_FSRE01000002.1"/>
</dbReference>
<protein>
    <recommendedName>
        <fullName evidence="4">DUF3108 domain-containing protein</fullName>
    </recommendedName>
</protein>